<dbReference type="InterPro" id="IPR021109">
    <property type="entry name" value="Peptidase_aspartic_dom_sf"/>
</dbReference>
<keyword evidence="9" id="KW-1185">Reference proteome</keyword>
<keyword evidence="5" id="KW-0255">Endonuclease</keyword>
<keyword evidence="4" id="KW-0064">Aspartyl protease</keyword>
<dbReference type="CDD" id="cd00303">
    <property type="entry name" value="retropepsin_like"/>
    <property type="match status" value="1"/>
</dbReference>
<feature type="non-terminal residue" evidence="8">
    <location>
        <position position="586"/>
    </location>
</feature>
<dbReference type="PANTHER" id="PTHR37984:SF5">
    <property type="entry name" value="PROTEIN NYNRIN-LIKE"/>
    <property type="match status" value="1"/>
</dbReference>
<dbReference type="VEuPathDB" id="MicrosporidiaDB:M153_3060001759"/>
<dbReference type="Gene3D" id="2.40.70.10">
    <property type="entry name" value="Acid Proteases"/>
    <property type="match status" value="1"/>
</dbReference>
<dbReference type="GO" id="GO:0006508">
    <property type="term" value="P:proteolysis"/>
    <property type="evidence" value="ECO:0007669"/>
    <property type="project" value="InterPro"/>
</dbReference>
<dbReference type="GO" id="GO:0004519">
    <property type="term" value="F:endonuclease activity"/>
    <property type="evidence" value="ECO:0007669"/>
    <property type="project" value="UniProtKB-KW"/>
</dbReference>
<dbReference type="InterPro" id="IPR036397">
    <property type="entry name" value="RNaseH_sf"/>
</dbReference>
<comment type="caution">
    <text evidence="8">The sequence shown here is derived from an EMBL/GenBank/DDBJ whole genome shotgun (WGS) entry which is preliminary data.</text>
</comment>
<dbReference type="InterPro" id="IPR041588">
    <property type="entry name" value="Integrase_H2C2"/>
</dbReference>
<protein>
    <submittedName>
        <fullName evidence="8">Pol polyprotein</fullName>
    </submittedName>
</protein>
<proteinExistence type="predicted"/>
<dbReference type="PANTHER" id="PTHR37984">
    <property type="entry name" value="PROTEIN CBG26694"/>
    <property type="match status" value="1"/>
</dbReference>
<keyword evidence="5" id="KW-0378">Hydrolase</keyword>
<keyword evidence="6" id="KW-0695">RNA-directed DNA polymerase</keyword>
<reference evidence="8 9" key="1">
    <citation type="submission" date="2015-07" db="EMBL/GenBank/DDBJ databases">
        <title>The genome of Pseudoloma neurophilia, a relevant intracellular parasite of the zebrafish.</title>
        <authorList>
            <person name="Ndikumana S."/>
            <person name="Pelin A."/>
            <person name="Sanders J."/>
            <person name="Corradi N."/>
        </authorList>
    </citation>
    <scope>NUCLEOTIDE SEQUENCE [LARGE SCALE GENOMIC DNA]</scope>
    <source>
        <strain evidence="8 9">MK1</strain>
    </source>
</reference>
<dbReference type="OrthoDB" id="1939491at2759"/>
<evidence type="ECO:0000259" key="7">
    <source>
        <dbReference type="Pfam" id="PF17921"/>
    </source>
</evidence>
<keyword evidence="4" id="KW-0645">Protease</keyword>
<feature type="domain" description="Integrase zinc-binding" evidence="7">
    <location>
        <begin position="470"/>
        <end position="524"/>
    </location>
</feature>
<dbReference type="Gene3D" id="1.10.340.70">
    <property type="match status" value="1"/>
</dbReference>
<dbReference type="SUPFAM" id="SSF53098">
    <property type="entry name" value="Ribonuclease H-like"/>
    <property type="match status" value="1"/>
</dbReference>
<dbReference type="GO" id="GO:0004190">
    <property type="term" value="F:aspartic-type endopeptidase activity"/>
    <property type="evidence" value="ECO:0007669"/>
    <property type="project" value="UniProtKB-KW"/>
</dbReference>
<dbReference type="PROSITE" id="PS00141">
    <property type="entry name" value="ASP_PROTEASE"/>
    <property type="match status" value="1"/>
</dbReference>
<evidence type="ECO:0000313" key="9">
    <source>
        <dbReference type="Proteomes" id="UP000051530"/>
    </source>
</evidence>
<dbReference type="SUPFAM" id="SSF50630">
    <property type="entry name" value="Acid proteases"/>
    <property type="match status" value="1"/>
</dbReference>
<dbReference type="Pfam" id="PF13975">
    <property type="entry name" value="gag-asp_proteas"/>
    <property type="match status" value="1"/>
</dbReference>
<dbReference type="InterPro" id="IPR012337">
    <property type="entry name" value="RNaseH-like_sf"/>
</dbReference>
<evidence type="ECO:0000256" key="4">
    <source>
        <dbReference type="ARBA" id="ARBA00022750"/>
    </source>
</evidence>
<dbReference type="GO" id="GO:0003964">
    <property type="term" value="F:RNA-directed DNA polymerase activity"/>
    <property type="evidence" value="ECO:0007669"/>
    <property type="project" value="UniProtKB-KW"/>
</dbReference>
<dbReference type="InterPro" id="IPR050951">
    <property type="entry name" value="Retrovirus_Pol_polyprotein"/>
</dbReference>
<dbReference type="Gene3D" id="3.30.420.10">
    <property type="entry name" value="Ribonuclease H-like superfamily/Ribonuclease H"/>
    <property type="match status" value="1"/>
</dbReference>
<evidence type="ECO:0000313" key="8">
    <source>
        <dbReference type="EMBL" id="KRH94295.1"/>
    </source>
</evidence>
<evidence type="ECO:0000256" key="6">
    <source>
        <dbReference type="ARBA" id="ARBA00022918"/>
    </source>
</evidence>
<dbReference type="EMBL" id="LGUB01000099">
    <property type="protein sequence ID" value="KRH94295.1"/>
    <property type="molecule type" value="Genomic_DNA"/>
</dbReference>
<dbReference type="Proteomes" id="UP000051530">
    <property type="component" value="Unassembled WGS sequence"/>
</dbReference>
<dbReference type="InterPro" id="IPR001969">
    <property type="entry name" value="Aspartic_peptidase_AS"/>
</dbReference>
<organism evidence="8 9">
    <name type="scientific">Pseudoloma neurophilia</name>
    <dbReference type="NCBI Taxonomy" id="146866"/>
    <lineage>
        <taxon>Eukaryota</taxon>
        <taxon>Fungi</taxon>
        <taxon>Fungi incertae sedis</taxon>
        <taxon>Microsporidia</taxon>
        <taxon>Pseudoloma</taxon>
    </lineage>
</organism>
<name>A0A0R0M5G1_9MICR</name>
<evidence type="ECO:0000256" key="5">
    <source>
        <dbReference type="ARBA" id="ARBA00022759"/>
    </source>
</evidence>
<keyword evidence="3" id="KW-0540">Nuclease</keyword>
<sequence>MTKNNKVPKFKQASSYIGVNGRQTDEDGKDIKMNDDALNNVEYAERLKLLGLSFINDRFYKMFDGKNMEVREFLEQFNEVRMNVDHETLMRKIKASSKGNAYKWICGLDEEVTNSWERFKEEMIEFFGSSVENITIKCMRKLKKGFTVGKLEEELFEIFANKRELNLTLEQILELGCEGMHSSYRRKLLEAKKWVEAINIARNLDADAGRDKEIRNKNQRKTINKGSSDQAYAHRQVAQHNKRNTKRVLECFVCKGPHYASQCQNRKIITSQEKKDDKNYPKQVKNIILDNLIAERVVDSRPFVYLRLKDKNFRALVDSGASHNFVSPSVAVSMGQVGPINDHKVQLATKQTDITGKVSIEIVDKGFTNRKIDLYVVKDLSEEVILGFTTCQDLNIKIFSDEDTGRTLYCNTITPISNSFGISHISDTEQTELKFISGKDNAFADLLSRGTIHLKTISAMEQEIPDELSDAERQELILRAHIATAHGSREPVYLYLRNYSRWKSMRADITEFISRCSVCNLYNKNDQKFETTRTTLEDPFFKIGIDVIGPLPKDELGFRYIVAATDYTSRWAEVMPLKNKSKENIA</sequence>
<dbReference type="AlphaFoldDB" id="A0A0R0M5G1"/>
<dbReference type="GO" id="GO:0003676">
    <property type="term" value="F:nucleic acid binding"/>
    <property type="evidence" value="ECO:0007669"/>
    <property type="project" value="InterPro"/>
</dbReference>
<keyword evidence="2" id="KW-0548">Nucleotidyltransferase</keyword>
<keyword evidence="1" id="KW-0808">Transferase</keyword>
<evidence type="ECO:0000256" key="3">
    <source>
        <dbReference type="ARBA" id="ARBA00022722"/>
    </source>
</evidence>
<accession>A0A0R0M5G1</accession>
<evidence type="ECO:0000256" key="2">
    <source>
        <dbReference type="ARBA" id="ARBA00022695"/>
    </source>
</evidence>
<evidence type="ECO:0000256" key="1">
    <source>
        <dbReference type="ARBA" id="ARBA00022679"/>
    </source>
</evidence>
<dbReference type="Pfam" id="PF17921">
    <property type="entry name" value="Integrase_H2C2"/>
    <property type="match status" value="1"/>
</dbReference>
<gene>
    <name evidence="8" type="ORF">M153_3060001759</name>
</gene>